<feature type="compositionally biased region" description="Low complexity" evidence="1">
    <location>
        <begin position="101"/>
        <end position="110"/>
    </location>
</feature>
<evidence type="ECO:0008006" key="4">
    <source>
        <dbReference type="Google" id="ProtNLM"/>
    </source>
</evidence>
<sequence length="127" mass="13023">MATVSKAHLDLLEKLASSLETEAGNLVNMPTSAPSGAADARATATAKTAGTSYQTAAANAASNTAPLFNQQAAAIRSYVEGTRKIQEQTERGVKKTEAVIPTMPTPKATAPKFVAGGVQHPDGTIDV</sequence>
<feature type="compositionally biased region" description="Basic and acidic residues" evidence="1">
    <location>
        <begin position="87"/>
        <end position="97"/>
    </location>
</feature>
<dbReference type="RefSeq" id="WP_168546719.1">
    <property type="nucleotide sequence ID" value="NZ_BAAAKS010000002.1"/>
</dbReference>
<evidence type="ECO:0000313" key="2">
    <source>
        <dbReference type="EMBL" id="NKY19727.1"/>
    </source>
</evidence>
<reference evidence="2 3" key="1">
    <citation type="submission" date="2020-04" db="EMBL/GenBank/DDBJ databases">
        <title>MicrobeNet Type strains.</title>
        <authorList>
            <person name="Nicholson A.C."/>
        </authorList>
    </citation>
    <scope>NUCLEOTIDE SEQUENCE [LARGE SCALE GENOMIC DNA]</scope>
    <source>
        <strain evidence="2 3">DSM 44113</strain>
    </source>
</reference>
<dbReference type="EMBL" id="JAAXOQ010000021">
    <property type="protein sequence ID" value="NKY19727.1"/>
    <property type="molecule type" value="Genomic_DNA"/>
</dbReference>
<evidence type="ECO:0000256" key="1">
    <source>
        <dbReference type="SAM" id="MobiDB-lite"/>
    </source>
</evidence>
<evidence type="ECO:0000313" key="3">
    <source>
        <dbReference type="Proteomes" id="UP000582646"/>
    </source>
</evidence>
<dbReference type="AlphaFoldDB" id="A0A846X284"/>
<keyword evidence="3" id="KW-1185">Reference proteome</keyword>
<protein>
    <recommendedName>
        <fullName evidence="4">PE domain-containing protein</fullName>
    </recommendedName>
</protein>
<gene>
    <name evidence="2" type="ORF">HF999_15285</name>
</gene>
<dbReference type="Proteomes" id="UP000582646">
    <property type="component" value="Unassembled WGS sequence"/>
</dbReference>
<proteinExistence type="predicted"/>
<accession>A0A846X284</accession>
<comment type="caution">
    <text evidence="2">The sequence shown here is derived from an EMBL/GenBank/DDBJ whole genome shotgun (WGS) entry which is preliminary data.</text>
</comment>
<name>A0A846X284_9ACTN</name>
<feature type="region of interest" description="Disordered" evidence="1">
    <location>
        <begin position="87"/>
        <end position="110"/>
    </location>
</feature>
<organism evidence="2 3">
    <name type="scientific">Tsukamurella spumae</name>
    <dbReference type="NCBI Taxonomy" id="44753"/>
    <lineage>
        <taxon>Bacteria</taxon>
        <taxon>Bacillati</taxon>
        <taxon>Actinomycetota</taxon>
        <taxon>Actinomycetes</taxon>
        <taxon>Mycobacteriales</taxon>
        <taxon>Tsukamurellaceae</taxon>
        <taxon>Tsukamurella</taxon>
    </lineage>
</organism>